<reference evidence="2 3" key="1">
    <citation type="submission" date="2021-05" db="EMBL/GenBank/DDBJ databases">
        <title>Genome Assembly of Synthetic Allotetraploid Brassica napus Reveals Homoeologous Exchanges between Subgenomes.</title>
        <authorList>
            <person name="Davis J.T."/>
        </authorList>
    </citation>
    <scope>NUCLEOTIDE SEQUENCE [LARGE SCALE GENOMIC DNA]</scope>
    <source>
        <strain evidence="3">cv. Da-Ae</strain>
        <tissue evidence="2">Seedling</tissue>
    </source>
</reference>
<proteinExistence type="predicted"/>
<dbReference type="EMBL" id="JAGKQM010000014">
    <property type="protein sequence ID" value="KAH0887296.1"/>
    <property type="molecule type" value="Genomic_DNA"/>
</dbReference>
<comment type="caution">
    <text evidence="2">The sequence shown here is derived from an EMBL/GenBank/DDBJ whole genome shotgun (WGS) entry which is preliminary data.</text>
</comment>
<feature type="region of interest" description="Disordered" evidence="1">
    <location>
        <begin position="49"/>
        <end position="78"/>
    </location>
</feature>
<keyword evidence="3" id="KW-1185">Reference proteome</keyword>
<organism evidence="2 3">
    <name type="scientific">Brassica napus</name>
    <name type="common">Rape</name>
    <dbReference type="NCBI Taxonomy" id="3708"/>
    <lineage>
        <taxon>Eukaryota</taxon>
        <taxon>Viridiplantae</taxon>
        <taxon>Streptophyta</taxon>
        <taxon>Embryophyta</taxon>
        <taxon>Tracheophyta</taxon>
        <taxon>Spermatophyta</taxon>
        <taxon>Magnoliopsida</taxon>
        <taxon>eudicotyledons</taxon>
        <taxon>Gunneridae</taxon>
        <taxon>Pentapetalae</taxon>
        <taxon>rosids</taxon>
        <taxon>malvids</taxon>
        <taxon>Brassicales</taxon>
        <taxon>Brassicaceae</taxon>
        <taxon>Brassiceae</taxon>
        <taxon>Brassica</taxon>
    </lineage>
</organism>
<evidence type="ECO:0000313" key="3">
    <source>
        <dbReference type="Proteomes" id="UP000824890"/>
    </source>
</evidence>
<sequence>MPDTDSKIQSIKHLILSIGRISGEPLRLESLQGLLMSPSLDREIRLRVEPHAEDDDREEARDGSSQSSHFRDCPGGGGVRFMKKPLGRSSWPGVAHRLAPADVDPDLERIRLRRDFAATVKGCVDGIDRCGVWLRSDEMRNLRILGLLPSPAGESCSTNTFVASSLECNFD</sequence>
<evidence type="ECO:0000256" key="1">
    <source>
        <dbReference type="SAM" id="MobiDB-lite"/>
    </source>
</evidence>
<evidence type="ECO:0000313" key="2">
    <source>
        <dbReference type="EMBL" id="KAH0887296.1"/>
    </source>
</evidence>
<dbReference type="Proteomes" id="UP000824890">
    <property type="component" value="Unassembled WGS sequence"/>
</dbReference>
<gene>
    <name evidence="2" type="ORF">HID58_063391</name>
</gene>
<protein>
    <submittedName>
        <fullName evidence="2">Uncharacterized protein</fullName>
    </submittedName>
</protein>
<name>A0ABQ8A459_BRANA</name>
<accession>A0ABQ8A459</accession>